<dbReference type="Proteomes" id="UP000515349">
    <property type="component" value="Chromosome"/>
</dbReference>
<organism evidence="8 9">
    <name type="scientific">Marnyiella aurantia</name>
    <dbReference type="NCBI Taxonomy" id="2758037"/>
    <lineage>
        <taxon>Bacteria</taxon>
        <taxon>Pseudomonadati</taxon>
        <taxon>Bacteroidota</taxon>
        <taxon>Flavobacteriia</taxon>
        <taxon>Flavobacteriales</taxon>
        <taxon>Weeksellaceae</taxon>
        <taxon>Marnyiella</taxon>
    </lineage>
</organism>
<dbReference type="KEGG" id="cbau:H1R16_11125"/>
<gene>
    <name evidence="8" type="ORF">H1R16_11125</name>
    <name evidence="7" type="ORF">H2507_04340</name>
</gene>
<dbReference type="InterPro" id="IPR049453">
    <property type="entry name" value="Memb_transporter_dom"/>
</dbReference>
<proteinExistence type="predicted"/>
<sequence length="174" mass="19532">MITFRSVRKAAFSPTVIYILRCIIGFSAGYFLMLTFPRFDLFWALLSIVLVISPEGKDSKRLSMERVKANLIGAFSGFLPIYLPLGTYYKVLAGITLAAILCRLFNLLTVARTAVVAMIIILIEKPNDGFMAPVDRFLSVLAGCLIGLLITLITAYIIKFAYKRVLMFEYKLLK</sequence>
<dbReference type="GO" id="GO:0016020">
    <property type="term" value="C:membrane"/>
    <property type="evidence" value="ECO:0007669"/>
    <property type="project" value="UniProtKB-SubCell"/>
</dbReference>
<reference evidence="7" key="4">
    <citation type="submission" date="2020-07" db="EMBL/GenBank/DDBJ databases">
        <authorList>
            <person name="Yang C."/>
        </authorList>
    </citation>
    <scope>NUCLEOTIDE SEQUENCE</scope>
    <source>
        <strain evidence="7">Cx-624</strain>
    </source>
</reference>
<accession>A0A7D7LRL4</accession>
<name>A0A7D7LRL4_9FLAO</name>
<evidence type="ECO:0000256" key="4">
    <source>
        <dbReference type="ARBA" id="ARBA00023136"/>
    </source>
</evidence>
<protein>
    <submittedName>
        <fullName evidence="8">FUSC family protein</fullName>
    </submittedName>
</protein>
<evidence type="ECO:0000259" key="6">
    <source>
        <dbReference type="Pfam" id="PF13515"/>
    </source>
</evidence>
<evidence type="ECO:0000256" key="3">
    <source>
        <dbReference type="ARBA" id="ARBA00022989"/>
    </source>
</evidence>
<feature type="transmembrane region" description="Helical" evidence="5">
    <location>
        <begin position="67"/>
        <end position="85"/>
    </location>
</feature>
<keyword evidence="2 5" id="KW-0812">Transmembrane</keyword>
<keyword evidence="3 5" id="KW-1133">Transmembrane helix</keyword>
<dbReference type="Proteomes" id="UP000539710">
    <property type="component" value="Unassembled WGS sequence"/>
</dbReference>
<comment type="subcellular location">
    <subcellularLocation>
        <location evidence="1">Membrane</location>
        <topology evidence="1">Multi-pass membrane protein</topology>
    </subcellularLocation>
</comment>
<dbReference type="Pfam" id="PF13515">
    <property type="entry name" value="FUSC_2"/>
    <property type="match status" value="1"/>
</dbReference>
<evidence type="ECO:0000313" key="8">
    <source>
        <dbReference type="EMBL" id="QMS98238.1"/>
    </source>
</evidence>
<feature type="transmembrane region" description="Helical" evidence="5">
    <location>
        <begin position="12"/>
        <end position="33"/>
    </location>
</feature>
<reference evidence="8" key="1">
    <citation type="submission" date="2020-07" db="EMBL/GenBank/DDBJ databases">
        <title>Chryseobacterium sp. CX-624.</title>
        <authorList>
            <person name="Yang C."/>
        </authorList>
    </citation>
    <scope>NUCLEOTIDE SEQUENCE</scope>
    <source>
        <strain evidence="8">CX-624</strain>
    </source>
</reference>
<evidence type="ECO:0000256" key="1">
    <source>
        <dbReference type="ARBA" id="ARBA00004141"/>
    </source>
</evidence>
<keyword evidence="4 5" id="KW-0472">Membrane</keyword>
<dbReference type="RefSeq" id="WP_181886476.1">
    <property type="nucleotide sequence ID" value="NZ_CP059472.1"/>
</dbReference>
<dbReference type="AlphaFoldDB" id="A0A7D7LRL4"/>
<evidence type="ECO:0000313" key="10">
    <source>
        <dbReference type="Proteomes" id="UP000539710"/>
    </source>
</evidence>
<feature type="domain" description="Integral membrane bound transporter" evidence="6">
    <location>
        <begin position="30"/>
        <end position="150"/>
    </location>
</feature>
<evidence type="ECO:0000256" key="2">
    <source>
        <dbReference type="ARBA" id="ARBA00022692"/>
    </source>
</evidence>
<evidence type="ECO:0000313" key="9">
    <source>
        <dbReference type="Proteomes" id="UP000515349"/>
    </source>
</evidence>
<feature type="transmembrane region" description="Helical" evidence="5">
    <location>
        <begin position="136"/>
        <end position="158"/>
    </location>
</feature>
<evidence type="ECO:0000313" key="7">
    <source>
        <dbReference type="EMBL" id="MBA5246394.1"/>
    </source>
</evidence>
<feature type="transmembrane region" description="Helical" evidence="5">
    <location>
        <begin position="91"/>
        <end position="124"/>
    </location>
</feature>
<dbReference type="EMBL" id="JACEUX010000001">
    <property type="protein sequence ID" value="MBA5246394.1"/>
    <property type="molecule type" value="Genomic_DNA"/>
</dbReference>
<evidence type="ECO:0000256" key="5">
    <source>
        <dbReference type="SAM" id="Phobius"/>
    </source>
</evidence>
<dbReference type="EMBL" id="CP059472">
    <property type="protein sequence ID" value="QMS98238.1"/>
    <property type="molecule type" value="Genomic_DNA"/>
</dbReference>
<reference evidence="9" key="2">
    <citation type="submission" date="2020-07" db="EMBL/GenBank/DDBJ databases">
        <title>Chryseobacterium sp.cx-624.</title>
        <authorList>
            <person name="Yang C."/>
        </authorList>
    </citation>
    <scope>NUCLEOTIDE SEQUENCE [LARGE SCALE GENOMIC DNA]</scope>
    <source>
        <strain evidence="9">cx-624</strain>
    </source>
</reference>
<reference evidence="10" key="3">
    <citation type="submission" date="2020-07" db="EMBL/GenBank/DDBJ databases">
        <title>Flavobacterium sp. xlx-214.</title>
        <authorList>
            <person name="Yang C."/>
        </authorList>
    </citation>
    <scope>NUCLEOTIDE SEQUENCE [LARGE SCALE GENOMIC DNA]</scope>
    <source>
        <strain evidence="10">CX-624</strain>
    </source>
</reference>
<keyword evidence="10" id="KW-1185">Reference proteome</keyword>